<feature type="compositionally biased region" description="Basic and acidic residues" evidence="1">
    <location>
        <begin position="13"/>
        <end position="29"/>
    </location>
</feature>
<dbReference type="InParanoid" id="A0A317XMJ8"/>
<dbReference type="AlphaFoldDB" id="A0A317XMJ8"/>
<dbReference type="InterPro" id="IPR006598">
    <property type="entry name" value="CAP10"/>
</dbReference>
<dbReference type="PANTHER" id="PTHR12203:SF118">
    <property type="entry name" value="BETA-1,2-XYLOSYLTRANSFERASE 1"/>
    <property type="match status" value="1"/>
</dbReference>
<dbReference type="Pfam" id="PF05686">
    <property type="entry name" value="Glyco_transf_90"/>
    <property type="match status" value="1"/>
</dbReference>
<dbReference type="EMBL" id="KZ819196">
    <property type="protein sequence ID" value="PWY99097.1"/>
    <property type="molecule type" value="Genomic_DNA"/>
</dbReference>
<proteinExistence type="predicted"/>
<keyword evidence="2" id="KW-0812">Transmembrane</keyword>
<name>A0A317XMJ8_9BASI</name>
<keyword evidence="2" id="KW-0472">Membrane</keyword>
<evidence type="ECO:0000259" key="3">
    <source>
        <dbReference type="SMART" id="SM00672"/>
    </source>
</evidence>
<feature type="compositionally biased region" description="Low complexity" evidence="1">
    <location>
        <begin position="1"/>
        <end position="11"/>
    </location>
</feature>
<dbReference type="InterPro" id="IPR051091">
    <property type="entry name" value="O-Glucosyltr/Glycosyltrsf_90"/>
</dbReference>
<feature type="region of interest" description="Disordered" evidence="1">
    <location>
        <begin position="1"/>
        <end position="31"/>
    </location>
</feature>
<sequence length="606" mass="68422">MGAVASPSSHPHSSHDHPAKERRDGHAEDSDPLASLSLRQLVTKLRFRSPVVAILAILFFALLFLTPSHLPPSLRKSSGASDTSYLRHCKLHPISCRIDHAVEMFEAFRQRQSSSVAEAVANYQRRYKRRPPPGFERWVEYALQNNAVVIDDFDQLEADLEPFRKAGLTGADLRARMASAKRDSPGEMLHSLSITGGNVIAFGPDFGPMSFSTLERILEPVADRIPDVHVLFNWYAESRVLDLGVTGRERNSMNSYDMSGQATTPTMLKACPANHLTKNSPWRSLHASLDLCTEDIESLDDLHGFFQGPDGFLPFDKPLPILSRSKLSPFGDILIPNPCYSHKDYRGWNIPDTSAFVTKSNSVYWRGVNTGMRQELGTWGKGHRHRMMRYVKQLREAAEKLNGRAEQDPMELYYGNKKPKIPTRESIHVAGNTLRPFDYDDPEMTGVVKRLGASAFNVSFSELVNGNQTTIDAIAKHFPLTGKEPKMTSQDHKFVLDIDGQSMSCRLYQLLGTNSVVIKQTIWSEWHDDRLVPWLHYVPLDMLIENDELPRLLDYFINTPEGQERASMIATASRQWTEAIFRRVDLTLYYYRVMLELAALMGSGSA</sequence>
<reference evidence="4 5" key="1">
    <citation type="journal article" date="2018" name="Mol. Biol. Evol.">
        <title>Broad Genomic Sampling Reveals a Smut Pathogenic Ancestry of the Fungal Clade Ustilaginomycotina.</title>
        <authorList>
            <person name="Kijpornyongpan T."/>
            <person name="Mondo S.J."/>
            <person name="Barry K."/>
            <person name="Sandor L."/>
            <person name="Lee J."/>
            <person name="Lipzen A."/>
            <person name="Pangilinan J."/>
            <person name="LaButti K."/>
            <person name="Hainaut M."/>
            <person name="Henrissat B."/>
            <person name="Grigoriev I.V."/>
            <person name="Spatafora J.W."/>
            <person name="Aime M.C."/>
        </authorList>
    </citation>
    <scope>NUCLEOTIDE SEQUENCE [LARGE SCALE GENOMIC DNA]</scope>
    <source>
        <strain evidence="4 5">MCA 3645</strain>
    </source>
</reference>
<gene>
    <name evidence="4" type="ORF">BCV70DRAFT_163358</name>
</gene>
<protein>
    <recommendedName>
        <fullName evidence="3">Glycosyl transferase CAP10 domain-containing protein</fullName>
    </recommendedName>
</protein>
<organism evidence="4 5">
    <name type="scientific">Testicularia cyperi</name>
    <dbReference type="NCBI Taxonomy" id="1882483"/>
    <lineage>
        <taxon>Eukaryota</taxon>
        <taxon>Fungi</taxon>
        <taxon>Dikarya</taxon>
        <taxon>Basidiomycota</taxon>
        <taxon>Ustilaginomycotina</taxon>
        <taxon>Ustilaginomycetes</taxon>
        <taxon>Ustilaginales</taxon>
        <taxon>Anthracoideaceae</taxon>
        <taxon>Testicularia</taxon>
    </lineage>
</organism>
<evidence type="ECO:0000256" key="1">
    <source>
        <dbReference type="SAM" id="MobiDB-lite"/>
    </source>
</evidence>
<feature type="domain" description="Glycosyl transferase CAP10" evidence="3">
    <location>
        <begin position="307"/>
        <end position="604"/>
    </location>
</feature>
<accession>A0A317XMJ8</accession>
<keyword evidence="5" id="KW-1185">Reference proteome</keyword>
<dbReference type="SMART" id="SM00672">
    <property type="entry name" value="CAP10"/>
    <property type="match status" value="1"/>
</dbReference>
<evidence type="ECO:0000256" key="2">
    <source>
        <dbReference type="SAM" id="Phobius"/>
    </source>
</evidence>
<dbReference type="Proteomes" id="UP000246740">
    <property type="component" value="Unassembled WGS sequence"/>
</dbReference>
<dbReference type="OrthoDB" id="541052at2759"/>
<evidence type="ECO:0000313" key="4">
    <source>
        <dbReference type="EMBL" id="PWY99097.1"/>
    </source>
</evidence>
<feature type="transmembrane region" description="Helical" evidence="2">
    <location>
        <begin position="47"/>
        <end position="65"/>
    </location>
</feature>
<dbReference type="PANTHER" id="PTHR12203">
    <property type="entry name" value="KDEL LYS-ASP-GLU-LEU CONTAINING - RELATED"/>
    <property type="match status" value="1"/>
</dbReference>
<evidence type="ECO:0000313" key="5">
    <source>
        <dbReference type="Proteomes" id="UP000246740"/>
    </source>
</evidence>
<keyword evidence="2" id="KW-1133">Transmembrane helix</keyword>